<evidence type="ECO:0000256" key="5">
    <source>
        <dbReference type="ARBA" id="ARBA00023186"/>
    </source>
</evidence>
<keyword evidence="3 6" id="KW-0732">Signal</keyword>
<evidence type="ECO:0000256" key="3">
    <source>
        <dbReference type="ARBA" id="ARBA00022729"/>
    </source>
</evidence>
<dbReference type="RefSeq" id="WP_138219425.1">
    <property type="nucleotide sequence ID" value="NZ_VAUO01000004.1"/>
</dbReference>
<dbReference type="Proteomes" id="UP000309819">
    <property type="component" value="Unassembled WGS sequence"/>
</dbReference>
<dbReference type="AlphaFoldDB" id="A0A5R8Z5T3"/>
<dbReference type="InterPro" id="IPR016147">
    <property type="entry name" value="Pili_assmbl_chaperone_N"/>
</dbReference>
<evidence type="ECO:0000259" key="8">
    <source>
        <dbReference type="Pfam" id="PF02753"/>
    </source>
</evidence>
<name>A0A5R8Z5T3_9PSED</name>
<dbReference type="Pfam" id="PF00345">
    <property type="entry name" value="PapD_N"/>
    <property type="match status" value="1"/>
</dbReference>
<feature type="signal peptide" evidence="6">
    <location>
        <begin position="1"/>
        <end position="26"/>
    </location>
</feature>
<dbReference type="SUPFAM" id="SSF49584">
    <property type="entry name" value="Periplasmic chaperone C-domain"/>
    <property type="match status" value="1"/>
</dbReference>
<evidence type="ECO:0000256" key="2">
    <source>
        <dbReference type="ARBA" id="ARBA00007399"/>
    </source>
</evidence>
<proteinExistence type="inferred from homology"/>
<reference evidence="9 10" key="1">
    <citation type="submission" date="2019-05" db="EMBL/GenBank/DDBJ databases">
        <title>Pseudomonas sp. SC006 isolated from lettuce that can produce HBGAs.</title>
        <authorList>
            <person name="Wang D."/>
            <person name="Liao N."/>
            <person name="Liu D."/>
            <person name="Zhang Z."/>
            <person name="Zou S."/>
        </authorList>
    </citation>
    <scope>NUCLEOTIDE SEQUENCE [LARGE SCALE GENOMIC DNA]</scope>
    <source>
        <strain evidence="9 10">SC006</strain>
    </source>
</reference>
<dbReference type="InterPro" id="IPR001829">
    <property type="entry name" value="Pili_assmbl_chaperone_bac"/>
</dbReference>
<dbReference type="GO" id="GO:0030288">
    <property type="term" value="C:outer membrane-bounded periplasmic space"/>
    <property type="evidence" value="ECO:0007669"/>
    <property type="project" value="InterPro"/>
</dbReference>
<evidence type="ECO:0000313" key="10">
    <source>
        <dbReference type="Proteomes" id="UP000309819"/>
    </source>
</evidence>
<evidence type="ECO:0000256" key="4">
    <source>
        <dbReference type="ARBA" id="ARBA00022764"/>
    </source>
</evidence>
<comment type="subcellular location">
    <subcellularLocation>
        <location evidence="1">Periplasm</location>
    </subcellularLocation>
</comment>
<dbReference type="EMBL" id="VAUO01000004">
    <property type="protein sequence ID" value="TLP61070.1"/>
    <property type="molecule type" value="Genomic_DNA"/>
</dbReference>
<feature type="domain" description="Pili assembly chaperone N-terminal" evidence="7">
    <location>
        <begin position="28"/>
        <end position="144"/>
    </location>
</feature>
<organism evidence="9 10">
    <name type="scientific">Pseudomonas mosselii</name>
    <dbReference type="NCBI Taxonomy" id="78327"/>
    <lineage>
        <taxon>Bacteria</taxon>
        <taxon>Pseudomonadati</taxon>
        <taxon>Pseudomonadota</taxon>
        <taxon>Gammaproteobacteria</taxon>
        <taxon>Pseudomonadales</taxon>
        <taxon>Pseudomonadaceae</taxon>
        <taxon>Pseudomonas</taxon>
    </lineage>
</organism>
<dbReference type="InterPro" id="IPR013783">
    <property type="entry name" value="Ig-like_fold"/>
</dbReference>
<keyword evidence="10" id="KW-1185">Reference proteome</keyword>
<dbReference type="SUPFAM" id="SSF49354">
    <property type="entry name" value="PapD-like"/>
    <property type="match status" value="1"/>
</dbReference>
<evidence type="ECO:0000259" key="7">
    <source>
        <dbReference type="Pfam" id="PF00345"/>
    </source>
</evidence>
<evidence type="ECO:0000313" key="9">
    <source>
        <dbReference type="EMBL" id="TLP61070.1"/>
    </source>
</evidence>
<keyword evidence="4" id="KW-0574">Periplasm</keyword>
<evidence type="ECO:0000256" key="1">
    <source>
        <dbReference type="ARBA" id="ARBA00004418"/>
    </source>
</evidence>
<feature type="domain" description="Pili assembly chaperone C-terminal" evidence="8">
    <location>
        <begin position="170"/>
        <end position="232"/>
    </location>
</feature>
<protein>
    <submittedName>
        <fullName evidence="9">Molecular chaperone</fullName>
    </submittedName>
</protein>
<sequence length="240" mass="26535">MNLHPQRLRRALLSLGLAACLPCAQAALTINATRVVHTSDARSSSVVVANPSNRPFAVQTWVNTEQDDTLAAVPLMPAPALFRLDPGKEQMVQINGLPNDLPQDRESLFFFNVQEIPQQVSGGENVLNIAVRTRIKLFHRPAQLKGKPEDQLERLAWSLQTLNGKPHLVVDNPSPYHYTFNHLRVGTGSQAHDLRAAAMVAPFERQAYPLPAERARPSQVRFAIINDYGAVSAEKTGDIR</sequence>
<dbReference type="InterPro" id="IPR036316">
    <property type="entry name" value="Pili_assmbl_chap_C_dom_sf"/>
</dbReference>
<dbReference type="PRINTS" id="PR00969">
    <property type="entry name" value="CHAPERONPILI"/>
</dbReference>
<dbReference type="InterPro" id="IPR050643">
    <property type="entry name" value="Periplasmic_pilus_chap"/>
</dbReference>
<gene>
    <name evidence="9" type="ORF">FEM01_10760</name>
</gene>
<feature type="chain" id="PRO_5024393265" evidence="6">
    <location>
        <begin position="27"/>
        <end position="240"/>
    </location>
</feature>
<evidence type="ECO:0000256" key="6">
    <source>
        <dbReference type="SAM" id="SignalP"/>
    </source>
</evidence>
<dbReference type="InterPro" id="IPR008962">
    <property type="entry name" value="PapD-like_sf"/>
</dbReference>
<comment type="caution">
    <text evidence="9">The sequence shown here is derived from an EMBL/GenBank/DDBJ whole genome shotgun (WGS) entry which is preliminary data.</text>
</comment>
<dbReference type="PANTHER" id="PTHR30251">
    <property type="entry name" value="PILUS ASSEMBLY CHAPERONE"/>
    <property type="match status" value="1"/>
</dbReference>
<dbReference type="Gene3D" id="2.60.40.10">
    <property type="entry name" value="Immunoglobulins"/>
    <property type="match status" value="2"/>
</dbReference>
<dbReference type="GO" id="GO:0071555">
    <property type="term" value="P:cell wall organization"/>
    <property type="evidence" value="ECO:0007669"/>
    <property type="project" value="InterPro"/>
</dbReference>
<dbReference type="InterPro" id="IPR016148">
    <property type="entry name" value="Pili_assmbl_chaperone_C"/>
</dbReference>
<dbReference type="OrthoDB" id="9131059at2"/>
<dbReference type="Pfam" id="PF02753">
    <property type="entry name" value="PapD_C"/>
    <property type="match status" value="1"/>
</dbReference>
<comment type="similarity">
    <text evidence="2">Belongs to the periplasmic pilus chaperone family.</text>
</comment>
<keyword evidence="5" id="KW-0143">Chaperone</keyword>
<dbReference type="PANTHER" id="PTHR30251:SF2">
    <property type="entry name" value="FIMBRIAL CHAPERONE YADV-RELATED"/>
    <property type="match status" value="1"/>
</dbReference>
<accession>A0A5R8Z5T3</accession>